<dbReference type="RefSeq" id="WP_128982315.1">
    <property type="nucleotide sequence ID" value="NZ_PDKJ01000011.1"/>
</dbReference>
<organism evidence="1 2">
    <name type="scientific">Halarcobacter ebronensis</name>
    <dbReference type="NCBI Taxonomy" id="1462615"/>
    <lineage>
        <taxon>Bacteria</taxon>
        <taxon>Pseudomonadati</taxon>
        <taxon>Campylobacterota</taxon>
        <taxon>Epsilonproteobacteria</taxon>
        <taxon>Campylobacterales</taxon>
        <taxon>Arcobacteraceae</taxon>
        <taxon>Halarcobacter</taxon>
    </lineage>
</organism>
<proteinExistence type="predicted"/>
<reference evidence="1 2" key="1">
    <citation type="submission" date="2017-10" db="EMBL/GenBank/DDBJ databases">
        <title>Genomics of the genus Arcobacter.</title>
        <authorList>
            <person name="Perez-Cataluna A."/>
            <person name="Figueras M.J."/>
        </authorList>
    </citation>
    <scope>NUCLEOTIDE SEQUENCE [LARGE SCALE GENOMIC DNA]</scope>
    <source>
        <strain evidence="1 2">CECT 8993</strain>
    </source>
</reference>
<evidence type="ECO:0000313" key="2">
    <source>
        <dbReference type="Proteomes" id="UP000290172"/>
    </source>
</evidence>
<protein>
    <submittedName>
        <fullName evidence="1">Toxin</fullName>
    </submittedName>
</protein>
<dbReference type="AlphaFoldDB" id="A0A4Q0YBR8"/>
<dbReference type="InterPro" id="IPR007460">
    <property type="entry name" value="BrnT_toxin"/>
</dbReference>
<dbReference type="Proteomes" id="UP000290172">
    <property type="component" value="Unassembled WGS sequence"/>
</dbReference>
<dbReference type="Pfam" id="PF04365">
    <property type="entry name" value="BrnT_toxin"/>
    <property type="match status" value="1"/>
</dbReference>
<sequence length="91" mass="10893">MIFEYDKNKSNSNKSKHNIDFEEAKELWSDNFAIELKSKNCEDEDRYLVIGKIKTKIYAAIITYRGEKIRIISVRRARKKEEELYESVTNR</sequence>
<accession>A0A4Q0YBR8</accession>
<dbReference type="InterPro" id="IPR038573">
    <property type="entry name" value="BrnT_sf"/>
</dbReference>
<dbReference type="Gene3D" id="3.10.450.530">
    <property type="entry name" value="Ribonuclease toxin, BrnT, of type II toxin-antitoxin system"/>
    <property type="match status" value="1"/>
</dbReference>
<comment type="caution">
    <text evidence="1">The sequence shown here is derived from an EMBL/GenBank/DDBJ whole genome shotgun (WGS) entry which is preliminary data.</text>
</comment>
<evidence type="ECO:0000313" key="1">
    <source>
        <dbReference type="EMBL" id="RXJ66984.1"/>
    </source>
</evidence>
<dbReference type="EMBL" id="PDKJ01000011">
    <property type="protein sequence ID" value="RXJ66984.1"/>
    <property type="molecule type" value="Genomic_DNA"/>
</dbReference>
<name>A0A4Q0YBR8_9BACT</name>
<gene>
    <name evidence="1" type="ORF">CRV08_11675</name>
</gene>